<dbReference type="PROSITE" id="PS51372">
    <property type="entry name" value="PRD_2"/>
    <property type="match status" value="1"/>
</dbReference>
<dbReference type="InterPro" id="IPR004341">
    <property type="entry name" value="CAT_RNA-bd_dom"/>
</dbReference>
<evidence type="ECO:0000313" key="4">
    <source>
        <dbReference type="Proteomes" id="UP000238205"/>
    </source>
</evidence>
<name>A0A2T0VWZ1_9LACT</name>
<evidence type="ECO:0000259" key="2">
    <source>
        <dbReference type="PROSITE" id="PS51372"/>
    </source>
</evidence>
<gene>
    <name evidence="3" type="ORF">CLV38_13123</name>
</gene>
<dbReference type="Pfam" id="PF03123">
    <property type="entry name" value="CAT_RBD"/>
    <property type="match status" value="1"/>
</dbReference>
<accession>A0A2T0VWZ1</accession>
<dbReference type="InterPro" id="IPR050661">
    <property type="entry name" value="BglG_antiterminators"/>
</dbReference>
<dbReference type="SMART" id="SM01061">
    <property type="entry name" value="CAT_RBD"/>
    <property type="match status" value="1"/>
</dbReference>
<dbReference type="InterPro" id="IPR036634">
    <property type="entry name" value="PRD_sf"/>
</dbReference>
<dbReference type="Pfam" id="PF00874">
    <property type="entry name" value="PRD"/>
    <property type="match status" value="1"/>
</dbReference>
<keyword evidence="4" id="KW-1185">Reference proteome</keyword>
<protein>
    <submittedName>
        <fullName evidence="3">PRD domain-containing protein</fullName>
    </submittedName>
</protein>
<dbReference type="InterPro" id="IPR011608">
    <property type="entry name" value="PRD"/>
</dbReference>
<reference evidence="3 4" key="1">
    <citation type="submission" date="2018-03" db="EMBL/GenBank/DDBJ databases">
        <title>Genomic Encyclopedia of Archaeal and Bacterial Type Strains, Phase II (KMG-II): from individual species to whole genera.</title>
        <authorList>
            <person name="Goeker M."/>
        </authorList>
    </citation>
    <scope>NUCLEOTIDE SEQUENCE [LARGE SCALE GENOMIC DNA]</scope>
    <source>
        <strain evidence="3 4">DSM 13175</strain>
    </source>
</reference>
<dbReference type="EMBL" id="PVTO01000031">
    <property type="protein sequence ID" value="PRY76523.1"/>
    <property type="molecule type" value="Genomic_DNA"/>
</dbReference>
<dbReference type="AlphaFoldDB" id="A0A2T0VWZ1"/>
<dbReference type="Gene3D" id="2.30.24.10">
    <property type="entry name" value="CAT RNA-binding domain"/>
    <property type="match status" value="1"/>
</dbReference>
<evidence type="ECO:0000313" key="3">
    <source>
        <dbReference type="EMBL" id="PRY76523.1"/>
    </source>
</evidence>
<dbReference type="Gene3D" id="1.10.1790.10">
    <property type="entry name" value="PRD domain"/>
    <property type="match status" value="1"/>
</dbReference>
<proteinExistence type="predicted"/>
<feature type="domain" description="PRD" evidence="2">
    <location>
        <begin position="63"/>
        <end position="136"/>
    </location>
</feature>
<dbReference type="PANTHER" id="PTHR30185:SF15">
    <property type="entry name" value="CRYPTIC BETA-GLUCOSIDE BGL OPERON ANTITERMINATOR"/>
    <property type="match status" value="1"/>
</dbReference>
<evidence type="ECO:0000256" key="1">
    <source>
        <dbReference type="ARBA" id="ARBA00022737"/>
    </source>
</evidence>
<keyword evidence="1" id="KW-0677">Repeat</keyword>
<dbReference type="GO" id="GO:0003723">
    <property type="term" value="F:RNA binding"/>
    <property type="evidence" value="ECO:0007669"/>
    <property type="project" value="InterPro"/>
</dbReference>
<dbReference type="GO" id="GO:0006355">
    <property type="term" value="P:regulation of DNA-templated transcription"/>
    <property type="evidence" value="ECO:0007669"/>
    <property type="project" value="InterPro"/>
</dbReference>
<dbReference type="Proteomes" id="UP000238205">
    <property type="component" value="Unassembled WGS sequence"/>
</dbReference>
<dbReference type="PANTHER" id="PTHR30185">
    <property type="entry name" value="CRYPTIC BETA-GLUCOSIDE BGL OPERON ANTITERMINATOR"/>
    <property type="match status" value="1"/>
</dbReference>
<dbReference type="SUPFAM" id="SSF63520">
    <property type="entry name" value="PTS-regulatory domain, PRD"/>
    <property type="match status" value="1"/>
</dbReference>
<comment type="caution">
    <text evidence="3">The sequence shown here is derived from an EMBL/GenBank/DDBJ whole genome shotgun (WGS) entry which is preliminary data.</text>
</comment>
<organism evidence="3 4">
    <name type="scientific">Alkalibacterium olivapovliticus</name>
    <dbReference type="NCBI Taxonomy" id="99907"/>
    <lineage>
        <taxon>Bacteria</taxon>
        <taxon>Bacillati</taxon>
        <taxon>Bacillota</taxon>
        <taxon>Bacilli</taxon>
        <taxon>Lactobacillales</taxon>
        <taxon>Carnobacteriaceae</taxon>
        <taxon>Alkalibacterium</taxon>
    </lineage>
</organism>
<sequence length="136" mass="15687">MRIVKVINNNVIQAVDANSEEVIVMGRGIGFQKKLKDELELSLIDKTFSLNDGNSSFSEIYRDLPTEEVELVLDIIQLAEENLGQIFQSNLYITLADHLHFAIERYKNGFEVTNPLAWEIKKCIKQSTKLEKRRFN</sequence>
<dbReference type="SUPFAM" id="SSF50151">
    <property type="entry name" value="SacY-like RNA-binding domain"/>
    <property type="match status" value="1"/>
</dbReference>
<dbReference type="InterPro" id="IPR036650">
    <property type="entry name" value="CAT_RNA-bd_dom_sf"/>
</dbReference>